<evidence type="ECO:0000313" key="1">
    <source>
        <dbReference type="EMBL" id="EJX05736.1"/>
    </source>
</evidence>
<accession>J9CZM3</accession>
<sequence length="35" mass="3990">MDKLIINILPTGILPKLLMLCFKLHCPRPNIVSPF</sequence>
<dbReference type="EMBL" id="AMCI01001372">
    <property type="protein sequence ID" value="EJX05736.1"/>
    <property type="molecule type" value="Genomic_DNA"/>
</dbReference>
<reference evidence="1" key="1">
    <citation type="journal article" date="2012" name="PLoS ONE">
        <title>Gene sets for utilization of primary and secondary nutrition supplies in the distal gut of endangered iberian lynx.</title>
        <authorList>
            <person name="Alcaide M."/>
            <person name="Messina E."/>
            <person name="Richter M."/>
            <person name="Bargiela R."/>
            <person name="Peplies J."/>
            <person name="Huws S.A."/>
            <person name="Newbold C.J."/>
            <person name="Golyshin P.N."/>
            <person name="Simon M.A."/>
            <person name="Lopez G."/>
            <person name="Yakimov M.M."/>
            <person name="Ferrer M."/>
        </authorList>
    </citation>
    <scope>NUCLEOTIDE SEQUENCE</scope>
</reference>
<protein>
    <submittedName>
        <fullName evidence="1">Uncharacterized protein</fullName>
    </submittedName>
</protein>
<dbReference type="AlphaFoldDB" id="J9CZM3"/>
<gene>
    <name evidence="1" type="ORF">EVA_06131</name>
</gene>
<name>J9CZM3_9ZZZZ</name>
<proteinExistence type="predicted"/>
<comment type="caution">
    <text evidence="1">The sequence shown here is derived from an EMBL/GenBank/DDBJ whole genome shotgun (WGS) entry which is preliminary data.</text>
</comment>
<organism evidence="1">
    <name type="scientific">gut metagenome</name>
    <dbReference type="NCBI Taxonomy" id="749906"/>
    <lineage>
        <taxon>unclassified sequences</taxon>
        <taxon>metagenomes</taxon>
        <taxon>organismal metagenomes</taxon>
    </lineage>
</organism>